<dbReference type="Pfam" id="PF01464">
    <property type="entry name" value="SLT"/>
    <property type="match status" value="1"/>
</dbReference>
<dbReference type="GO" id="GO:0000270">
    <property type="term" value="P:peptidoglycan metabolic process"/>
    <property type="evidence" value="ECO:0007669"/>
    <property type="project" value="InterPro"/>
</dbReference>
<evidence type="ECO:0000256" key="2">
    <source>
        <dbReference type="ARBA" id="ARBA00009387"/>
    </source>
</evidence>
<reference evidence="7" key="1">
    <citation type="submission" date="2016-10" db="EMBL/GenBank/DDBJ databases">
        <authorList>
            <person name="Varghese N."/>
            <person name="Submissions S."/>
        </authorList>
    </citation>
    <scope>NUCLEOTIDE SEQUENCE [LARGE SCALE GENOMIC DNA]</scope>
    <source>
        <strain evidence="7">DSM 26894</strain>
    </source>
</reference>
<dbReference type="AlphaFoldDB" id="A0A1I6RS14"/>
<dbReference type="Gene3D" id="1.25.20.10">
    <property type="entry name" value="Bacterial muramidases"/>
    <property type="match status" value="1"/>
</dbReference>
<dbReference type="CDD" id="cd13401">
    <property type="entry name" value="Slt70-like"/>
    <property type="match status" value="1"/>
</dbReference>
<dbReference type="Gene3D" id="1.10.530.10">
    <property type="match status" value="1"/>
</dbReference>
<name>A0A1I6RS14_9RHOB</name>
<dbReference type="PANTHER" id="PTHR37423">
    <property type="entry name" value="SOLUBLE LYTIC MUREIN TRANSGLYCOSYLASE-RELATED"/>
    <property type="match status" value="1"/>
</dbReference>
<dbReference type="InterPro" id="IPR008258">
    <property type="entry name" value="Transglycosylase_SLT_dom_1"/>
</dbReference>
<feature type="chain" id="PRO_5011470884" evidence="4">
    <location>
        <begin position="22"/>
        <end position="649"/>
    </location>
</feature>
<protein>
    <submittedName>
        <fullName evidence="6">Soluble lytic murein transglycosylase</fullName>
    </submittedName>
</protein>
<dbReference type="RefSeq" id="WP_092423084.1">
    <property type="nucleotide sequence ID" value="NZ_FNCL01000003.1"/>
</dbReference>
<proteinExistence type="inferred from homology"/>
<evidence type="ECO:0000256" key="1">
    <source>
        <dbReference type="ARBA" id="ARBA00007734"/>
    </source>
</evidence>
<dbReference type="InterPro" id="IPR000189">
    <property type="entry name" value="Transglyc_AS"/>
</dbReference>
<dbReference type="PROSITE" id="PS00922">
    <property type="entry name" value="TRANSGLYCOSYLASE"/>
    <property type="match status" value="1"/>
</dbReference>
<dbReference type="PANTHER" id="PTHR37423:SF2">
    <property type="entry name" value="MEMBRANE-BOUND LYTIC MUREIN TRANSGLYCOSYLASE C"/>
    <property type="match status" value="1"/>
</dbReference>
<evidence type="ECO:0000313" key="6">
    <source>
        <dbReference type="EMBL" id="SFS67416.1"/>
    </source>
</evidence>
<dbReference type="GO" id="GO:0016020">
    <property type="term" value="C:membrane"/>
    <property type="evidence" value="ECO:0007669"/>
    <property type="project" value="InterPro"/>
</dbReference>
<keyword evidence="3 4" id="KW-0732">Signal</keyword>
<comment type="similarity">
    <text evidence="2">Belongs to the virb1 family.</text>
</comment>
<feature type="domain" description="Transglycosylase SLT" evidence="5">
    <location>
        <begin position="487"/>
        <end position="585"/>
    </location>
</feature>
<evidence type="ECO:0000256" key="3">
    <source>
        <dbReference type="ARBA" id="ARBA00022729"/>
    </source>
</evidence>
<accession>A0A1I6RS14</accession>
<gene>
    <name evidence="6" type="ORF">SAMN04488050_103334</name>
</gene>
<comment type="similarity">
    <text evidence="1">Belongs to the transglycosylase Slt family.</text>
</comment>
<sequence length="649" mass="72128">MSRLRAALFILLALIATPALPQDRPLAKAMADMRSGNWASALIESRGDGQAALDVVLWHYLRASRGNAAQVMEFIRRNPDWPGMPYLREKSEIAISESDLGTIREFFTGYMPQTGAGALALARAHMAQGERGAAEAEIVLAWRTLPLSSEERATFLRDWSEILKPHHQARLDMALWQGWEDNARALLPLVSDGWRKLAEARLALRGMEPGVDTRIEAVPAALANDPGLAYERYLWRVRKGRDDDAISLMLERSGSAESLGEPWAWAERRDDLAHQKMRRGDPETAYAIASRHGLTEGDQYAALEWLSGFIALRFLDDPQTALRHFRNHDGAVTSPISKGRAGYWMGRALEELDDPAGAAQAYAQGARYQTSFYGLLAAERGGVAFDTKLAGTERFPDWREAPFTKSSVYSAAILLLASGEISLGERFLTHLSEGLDRQQVGQLGQMLAQMQRPHVEVMVGKRAAQYGMELAGPYYALHPDLLKTDFPVPREMVLSIARRESEFDPRVVSGAGARGLMQLMPGTAKEVAGWLGVTYSFEGLLDNPGYNAKLGARYLQSLSEQFDGNPVMMAAGYNAGPSRPVSWMEIFGNPLKGETDMIDWIEMIPFNETRNYVMRVTESLPIYRARLGLNPHPVPFSEELTGHTLRVRQ</sequence>
<dbReference type="GO" id="GO:0008933">
    <property type="term" value="F:peptidoglycan lytic transglycosylase activity"/>
    <property type="evidence" value="ECO:0007669"/>
    <property type="project" value="InterPro"/>
</dbReference>
<dbReference type="Proteomes" id="UP000199392">
    <property type="component" value="Unassembled WGS sequence"/>
</dbReference>
<dbReference type="OrthoDB" id="9815002at2"/>
<organism evidence="6 7">
    <name type="scientific">Alloyangia pacifica</name>
    <dbReference type="NCBI Taxonomy" id="311180"/>
    <lineage>
        <taxon>Bacteria</taxon>
        <taxon>Pseudomonadati</taxon>
        <taxon>Pseudomonadota</taxon>
        <taxon>Alphaproteobacteria</taxon>
        <taxon>Rhodobacterales</taxon>
        <taxon>Roseobacteraceae</taxon>
        <taxon>Alloyangia</taxon>
    </lineage>
</organism>
<evidence type="ECO:0000259" key="5">
    <source>
        <dbReference type="Pfam" id="PF01464"/>
    </source>
</evidence>
<dbReference type="STRING" id="311180.SAMN04488050_103334"/>
<feature type="signal peptide" evidence="4">
    <location>
        <begin position="1"/>
        <end position="21"/>
    </location>
</feature>
<evidence type="ECO:0000256" key="4">
    <source>
        <dbReference type="SAM" id="SignalP"/>
    </source>
</evidence>
<evidence type="ECO:0000313" key="7">
    <source>
        <dbReference type="Proteomes" id="UP000199392"/>
    </source>
</evidence>
<dbReference type="SUPFAM" id="SSF53955">
    <property type="entry name" value="Lysozyme-like"/>
    <property type="match status" value="1"/>
</dbReference>
<dbReference type="SUPFAM" id="SSF48435">
    <property type="entry name" value="Bacterial muramidases"/>
    <property type="match status" value="1"/>
</dbReference>
<dbReference type="InterPro" id="IPR008939">
    <property type="entry name" value="Lytic_TGlycosylase_superhlx_U"/>
</dbReference>
<dbReference type="EMBL" id="FOZW01000003">
    <property type="protein sequence ID" value="SFS67416.1"/>
    <property type="molecule type" value="Genomic_DNA"/>
</dbReference>
<dbReference type="GO" id="GO:0042597">
    <property type="term" value="C:periplasmic space"/>
    <property type="evidence" value="ECO:0007669"/>
    <property type="project" value="InterPro"/>
</dbReference>
<dbReference type="GO" id="GO:0004553">
    <property type="term" value="F:hydrolase activity, hydrolyzing O-glycosyl compounds"/>
    <property type="evidence" value="ECO:0007669"/>
    <property type="project" value="InterPro"/>
</dbReference>
<keyword evidence="7" id="KW-1185">Reference proteome</keyword>
<dbReference type="InterPro" id="IPR023346">
    <property type="entry name" value="Lysozyme-like_dom_sf"/>
</dbReference>